<reference evidence="4 5" key="1">
    <citation type="submission" date="2020-02" db="EMBL/GenBank/DDBJ databases">
        <title>complete genome sequence of Rhodobacteraceae bacterium.</title>
        <authorList>
            <person name="Park J."/>
            <person name="Kim Y.-S."/>
            <person name="Kim K.-H."/>
        </authorList>
    </citation>
    <scope>NUCLEOTIDE SEQUENCE [LARGE SCALE GENOMIC DNA]</scope>
    <source>
        <strain evidence="4 5">RR4-56</strain>
    </source>
</reference>
<dbReference type="PANTHER" id="PTHR35936:SF19">
    <property type="entry name" value="AMINO-ACID-BINDING PROTEIN YXEM-RELATED"/>
    <property type="match status" value="1"/>
</dbReference>
<dbReference type="GO" id="GO:0015276">
    <property type="term" value="F:ligand-gated monoatomic ion channel activity"/>
    <property type="evidence" value="ECO:0007669"/>
    <property type="project" value="InterPro"/>
</dbReference>
<feature type="domain" description="Ionotropic glutamate receptor C-terminal" evidence="3">
    <location>
        <begin position="16"/>
        <end position="229"/>
    </location>
</feature>
<dbReference type="GO" id="GO:0016020">
    <property type="term" value="C:membrane"/>
    <property type="evidence" value="ECO:0007669"/>
    <property type="project" value="InterPro"/>
</dbReference>
<dbReference type="InterPro" id="IPR001638">
    <property type="entry name" value="Solute-binding_3/MltF_N"/>
</dbReference>
<proteinExistence type="predicted"/>
<organism evidence="4 5">
    <name type="scientific">Pikeienuella piscinae</name>
    <dbReference type="NCBI Taxonomy" id="2748098"/>
    <lineage>
        <taxon>Bacteria</taxon>
        <taxon>Pseudomonadati</taxon>
        <taxon>Pseudomonadota</taxon>
        <taxon>Alphaproteobacteria</taxon>
        <taxon>Rhodobacterales</taxon>
        <taxon>Paracoccaceae</taxon>
        <taxon>Pikeienuella</taxon>
    </lineage>
</organism>
<accession>A0A7M3T792</accession>
<dbReference type="Gene3D" id="3.40.190.10">
    <property type="entry name" value="Periplasmic binding protein-like II"/>
    <property type="match status" value="2"/>
</dbReference>
<dbReference type="InterPro" id="IPR001320">
    <property type="entry name" value="Iontro_rcpt_C"/>
</dbReference>
<dbReference type="SMART" id="SM00079">
    <property type="entry name" value="PBPe"/>
    <property type="match status" value="1"/>
</dbReference>
<dbReference type="Proteomes" id="UP000503336">
    <property type="component" value="Chromosome"/>
</dbReference>
<keyword evidence="1" id="KW-0732">Signal</keyword>
<dbReference type="Pfam" id="PF00497">
    <property type="entry name" value="SBP_bac_3"/>
    <property type="match status" value="1"/>
</dbReference>
<evidence type="ECO:0000256" key="1">
    <source>
        <dbReference type="ARBA" id="ARBA00022729"/>
    </source>
</evidence>
<dbReference type="EMBL" id="CP049056">
    <property type="protein sequence ID" value="QIE57873.1"/>
    <property type="molecule type" value="Genomic_DNA"/>
</dbReference>
<dbReference type="PANTHER" id="PTHR35936">
    <property type="entry name" value="MEMBRANE-BOUND LYTIC MUREIN TRANSGLYCOSYLASE F"/>
    <property type="match status" value="1"/>
</dbReference>
<dbReference type="AlphaFoldDB" id="A0A7M3T792"/>
<evidence type="ECO:0000259" key="3">
    <source>
        <dbReference type="SMART" id="SM00079"/>
    </source>
</evidence>
<protein>
    <submittedName>
        <fullName evidence="4">Transporter substrate-binding domain-containing protein</fullName>
    </submittedName>
</protein>
<evidence type="ECO:0000313" key="4">
    <source>
        <dbReference type="EMBL" id="QIE57873.1"/>
    </source>
</evidence>
<keyword evidence="5" id="KW-1185">Reference proteome</keyword>
<evidence type="ECO:0000313" key="5">
    <source>
        <dbReference type="Proteomes" id="UP000503336"/>
    </source>
</evidence>
<gene>
    <name evidence="4" type="ORF">G5B40_12750</name>
</gene>
<dbReference type="KEGG" id="hdh:G5B40_12750"/>
<dbReference type="SUPFAM" id="SSF53850">
    <property type="entry name" value="Periplasmic binding protein-like II"/>
    <property type="match status" value="1"/>
</dbReference>
<name>A0A7M3T792_9RHOB</name>
<evidence type="ECO:0000259" key="2">
    <source>
        <dbReference type="SMART" id="SM00062"/>
    </source>
</evidence>
<dbReference type="SMART" id="SM00062">
    <property type="entry name" value="PBPb"/>
    <property type="match status" value="1"/>
</dbReference>
<sequence length="234" mass="25171">MTAAIAFTAGGAAAETLRMGVEAAYPPFSYINDQNEVDGFEREFGDEICRRAGFDCVWVTNDWETIIPNLVSGNYDTILAAMTITPERDKVIDFSEEYYPPDPSAYIALAGAGEEVRGGVVAAAATSVQAHYIVESGATLVEFPSWDDTIAAVKNGEVDAVLADRGFLEDIVNESDDFVFVGENLTIGGGMGIGVRESDTELKAKLNTAIESMKADGALNAMIAKWFDGRDHVY</sequence>
<feature type="domain" description="Solute-binding protein family 3/N-terminal" evidence="2">
    <location>
        <begin position="16"/>
        <end position="230"/>
    </location>
</feature>